<dbReference type="EMBL" id="JAPEUY010000001">
    <property type="protein sequence ID" value="KAJ4377895.1"/>
    <property type="molecule type" value="Genomic_DNA"/>
</dbReference>
<feature type="region of interest" description="Disordered" evidence="1">
    <location>
        <begin position="109"/>
        <end position="130"/>
    </location>
</feature>
<sequence>MAQRVTLSDIHDGLPFDSGYMSDVPDAPDAPLRKAKPSIFTLDPSSSAHGLDITTVAFDDTNWESSSNNKPSTSLKVKQPKGFPIIPLESTMARARLEAKVKLETKATAKVNERGGASSRVKKRRAPVKGKAVVVDGRGRTRAARKALLAESAEAGLPLADFKFEEGNAVGIKEEKESDHGGVLAFDAEMK</sequence>
<dbReference type="OrthoDB" id="10324960at2759"/>
<gene>
    <name evidence="2" type="ORF">N0V83_000725</name>
</gene>
<proteinExistence type="predicted"/>
<dbReference type="Proteomes" id="UP001140560">
    <property type="component" value="Unassembled WGS sequence"/>
</dbReference>
<comment type="caution">
    <text evidence="2">The sequence shown here is derived from an EMBL/GenBank/DDBJ whole genome shotgun (WGS) entry which is preliminary data.</text>
</comment>
<organism evidence="2 3">
    <name type="scientific">Neocucurbitaria cava</name>
    <dbReference type="NCBI Taxonomy" id="798079"/>
    <lineage>
        <taxon>Eukaryota</taxon>
        <taxon>Fungi</taxon>
        <taxon>Dikarya</taxon>
        <taxon>Ascomycota</taxon>
        <taxon>Pezizomycotina</taxon>
        <taxon>Dothideomycetes</taxon>
        <taxon>Pleosporomycetidae</taxon>
        <taxon>Pleosporales</taxon>
        <taxon>Pleosporineae</taxon>
        <taxon>Cucurbitariaceae</taxon>
        <taxon>Neocucurbitaria</taxon>
    </lineage>
</organism>
<keyword evidence="3" id="KW-1185">Reference proteome</keyword>
<dbReference type="AlphaFoldDB" id="A0A9W8YJY2"/>
<evidence type="ECO:0000313" key="3">
    <source>
        <dbReference type="Proteomes" id="UP001140560"/>
    </source>
</evidence>
<name>A0A9W8YJY2_9PLEO</name>
<evidence type="ECO:0000256" key="1">
    <source>
        <dbReference type="SAM" id="MobiDB-lite"/>
    </source>
</evidence>
<accession>A0A9W8YJY2</accession>
<evidence type="ECO:0000313" key="2">
    <source>
        <dbReference type="EMBL" id="KAJ4377895.1"/>
    </source>
</evidence>
<reference evidence="2" key="1">
    <citation type="submission" date="2022-10" db="EMBL/GenBank/DDBJ databases">
        <title>Tapping the CABI collections for fungal endophytes: first genome assemblies for Collariella, Neodidymelliopsis, Ascochyta clinopodiicola, Didymella pomorum, Didymosphaeria variabile, Neocosmospora piperis and Neocucurbitaria cava.</title>
        <authorList>
            <person name="Hill R."/>
        </authorList>
    </citation>
    <scope>NUCLEOTIDE SEQUENCE</scope>
    <source>
        <strain evidence="2">IMI 356814</strain>
    </source>
</reference>
<protein>
    <submittedName>
        <fullName evidence="2">Uncharacterized protein</fullName>
    </submittedName>
</protein>